<dbReference type="GO" id="GO:0006281">
    <property type="term" value="P:DNA repair"/>
    <property type="evidence" value="ECO:0007669"/>
    <property type="project" value="TreeGrafter"/>
</dbReference>
<dbReference type="GO" id="GO:0008094">
    <property type="term" value="F:ATP-dependent activity, acting on DNA"/>
    <property type="evidence" value="ECO:0007669"/>
    <property type="project" value="TreeGrafter"/>
</dbReference>
<reference evidence="6" key="2">
    <citation type="submission" date="2024-10" db="UniProtKB">
        <authorList>
            <consortium name="EnsemblProtists"/>
        </authorList>
    </citation>
    <scope>IDENTIFICATION</scope>
</reference>
<keyword evidence="2" id="KW-0378">Hydrolase</keyword>
<dbReference type="RefSeq" id="XP_005775229.1">
    <property type="nucleotide sequence ID" value="XM_005775172.1"/>
</dbReference>
<dbReference type="Proteomes" id="UP000013827">
    <property type="component" value="Unassembled WGS sequence"/>
</dbReference>
<protein>
    <recommendedName>
        <fullName evidence="5">Helicase C-terminal domain-containing protein</fullName>
    </recommendedName>
</protein>
<keyword evidence="7" id="KW-1185">Reference proteome</keyword>
<name>A0A0D3JH15_EMIH1</name>
<evidence type="ECO:0000256" key="4">
    <source>
        <dbReference type="SAM" id="MobiDB-lite"/>
    </source>
</evidence>
<dbReference type="PANTHER" id="PTHR45626">
    <property type="entry name" value="TRANSCRIPTION TERMINATION FACTOR 2-RELATED"/>
    <property type="match status" value="1"/>
</dbReference>
<dbReference type="PaxDb" id="2903-EOD22800"/>
<dbReference type="GeneID" id="17268347"/>
<dbReference type="GO" id="GO:0005634">
    <property type="term" value="C:nucleus"/>
    <property type="evidence" value="ECO:0007669"/>
    <property type="project" value="TreeGrafter"/>
</dbReference>
<dbReference type="InterPro" id="IPR027417">
    <property type="entry name" value="P-loop_NTPase"/>
</dbReference>
<keyword evidence="1" id="KW-0547">Nucleotide-binding</keyword>
<evidence type="ECO:0000313" key="7">
    <source>
        <dbReference type="Proteomes" id="UP000013827"/>
    </source>
</evidence>
<dbReference type="CDD" id="cd18793">
    <property type="entry name" value="SF2_C_SNF"/>
    <property type="match status" value="1"/>
</dbReference>
<dbReference type="GO" id="GO:0005524">
    <property type="term" value="F:ATP binding"/>
    <property type="evidence" value="ECO:0007669"/>
    <property type="project" value="UniProtKB-KW"/>
</dbReference>
<proteinExistence type="predicted"/>
<evidence type="ECO:0000313" key="6">
    <source>
        <dbReference type="EnsemblProtists" id="EOD22800"/>
    </source>
</evidence>
<sequence>MLSEDGVRCCRFDGDDPPAERSEQLATFKSRPEIRVLLLCLSAGSVGLNIAEACHGFFLDVWWNPFVHRQCEDRMHRIGQTRPVAISYLLASSTFDEVIYERGHTKREAASTLLGIGGTAPRGGQSERLAGLLKGLLGQRTARRAAEAPAPPAAPAAEEPAGSAGAGQAPGADPAAGSAPTESL</sequence>
<keyword evidence="3" id="KW-0067">ATP-binding</keyword>
<dbReference type="PROSITE" id="PS51194">
    <property type="entry name" value="HELICASE_CTER"/>
    <property type="match status" value="1"/>
</dbReference>
<dbReference type="Pfam" id="PF00271">
    <property type="entry name" value="Helicase_C"/>
    <property type="match status" value="1"/>
</dbReference>
<dbReference type="AlphaFoldDB" id="A0A0D3JH15"/>
<dbReference type="HOGENOM" id="CLU_1470802_0_0_1"/>
<feature type="region of interest" description="Disordered" evidence="4">
    <location>
        <begin position="141"/>
        <end position="184"/>
    </location>
</feature>
<reference evidence="7" key="1">
    <citation type="journal article" date="2013" name="Nature">
        <title>Pan genome of the phytoplankton Emiliania underpins its global distribution.</title>
        <authorList>
            <person name="Read B.A."/>
            <person name="Kegel J."/>
            <person name="Klute M.J."/>
            <person name="Kuo A."/>
            <person name="Lefebvre S.C."/>
            <person name="Maumus F."/>
            <person name="Mayer C."/>
            <person name="Miller J."/>
            <person name="Monier A."/>
            <person name="Salamov A."/>
            <person name="Young J."/>
            <person name="Aguilar M."/>
            <person name="Claverie J.M."/>
            <person name="Frickenhaus S."/>
            <person name="Gonzalez K."/>
            <person name="Herman E.K."/>
            <person name="Lin Y.C."/>
            <person name="Napier J."/>
            <person name="Ogata H."/>
            <person name="Sarno A.F."/>
            <person name="Shmutz J."/>
            <person name="Schroeder D."/>
            <person name="de Vargas C."/>
            <person name="Verret F."/>
            <person name="von Dassow P."/>
            <person name="Valentin K."/>
            <person name="Van de Peer Y."/>
            <person name="Wheeler G."/>
            <person name="Dacks J.B."/>
            <person name="Delwiche C.F."/>
            <person name="Dyhrman S.T."/>
            <person name="Glockner G."/>
            <person name="John U."/>
            <person name="Richards T."/>
            <person name="Worden A.Z."/>
            <person name="Zhang X."/>
            <person name="Grigoriev I.V."/>
            <person name="Allen A.E."/>
            <person name="Bidle K."/>
            <person name="Borodovsky M."/>
            <person name="Bowler C."/>
            <person name="Brownlee C."/>
            <person name="Cock J.M."/>
            <person name="Elias M."/>
            <person name="Gladyshev V.N."/>
            <person name="Groth M."/>
            <person name="Guda C."/>
            <person name="Hadaegh A."/>
            <person name="Iglesias-Rodriguez M.D."/>
            <person name="Jenkins J."/>
            <person name="Jones B.M."/>
            <person name="Lawson T."/>
            <person name="Leese F."/>
            <person name="Lindquist E."/>
            <person name="Lobanov A."/>
            <person name="Lomsadze A."/>
            <person name="Malik S.B."/>
            <person name="Marsh M.E."/>
            <person name="Mackinder L."/>
            <person name="Mock T."/>
            <person name="Mueller-Roeber B."/>
            <person name="Pagarete A."/>
            <person name="Parker M."/>
            <person name="Probert I."/>
            <person name="Quesneville H."/>
            <person name="Raines C."/>
            <person name="Rensing S.A."/>
            <person name="Riano-Pachon D.M."/>
            <person name="Richier S."/>
            <person name="Rokitta S."/>
            <person name="Shiraiwa Y."/>
            <person name="Soanes D.M."/>
            <person name="van der Giezen M."/>
            <person name="Wahlund T.M."/>
            <person name="Williams B."/>
            <person name="Wilson W."/>
            <person name="Wolfe G."/>
            <person name="Wurch L.L."/>
        </authorList>
    </citation>
    <scope>NUCLEOTIDE SEQUENCE</scope>
</reference>
<dbReference type="Gene3D" id="3.40.50.300">
    <property type="entry name" value="P-loop containing nucleotide triphosphate hydrolases"/>
    <property type="match status" value="1"/>
</dbReference>
<dbReference type="InterPro" id="IPR049730">
    <property type="entry name" value="SNF2/RAD54-like_C"/>
</dbReference>
<feature type="compositionally biased region" description="Low complexity" evidence="4">
    <location>
        <begin position="155"/>
        <end position="184"/>
    </location>
</feature>
<dbReference type="GO" id="GO:0016787">
    <property type="term" value="F:hydrolase activity"/>
    <property type="evidence" value="ECO:0007669"/>
    <property type="project" value="UniProtKB-KW"/>
</dbReference>
<dbReference type="EnsemblProtists" id="EOD22800">
    <property type="protein sequence ID" value="EOD22800"/>
    <property type="gene ID" value="EMIHUDRAFT_349525"/>
</dbReference>
<dbReference type="SUPFAM" id="SSF52540">
    <property type="entry name" value="P-loop containing nucleoside triphosphate hydrolases"/>
    <property type="match status" value="1"/>
</dbReference>
<accession>A0A0D3JH15</accession>
<dbReference type="KEGG" id="ehx:EMIHUDRAFT_349525"/>
<dbReference type="InterPro" id="IPR050628">
    <property type="entry name" value="SNF2_RAD54_helicase_TF"/>
</dbReference>
<evidence type="ECO:0000256" key="1">
    <source>
        <dbReference type="ARBA" id="ARBA00022741"/>
    </source>
</evidence>
<dbReference type="STRING" id="2903.R1E7S1"/>
<dbReference type="eggNOG" id="KOG1001">
    <property type="taxonomic scope" value="Eukaryota"/>
</dbReference>
<dbReference type="SMART" id="SM00490">
    <property type="entry name" value="HELICc"/>
    <property type="match status" value="1"/>
</dbReference>
<evidence type="ECO:0000259" key="5">
    <source>
        <dbReference type="PROSITE" id="PS51194"/>
    </source>
</evidence>
<evidence type="ECO:0000256" key="2">
    <source>
        <dbReference type="ARBA" id="ARBA00022801"/>
    </source>
</evidence>
<organism evidence="6 7">
    <name type="scientific">Emiliania huxleyi (strain CCMP1516)</name>
    <dbReference type="NCBI Taxonomy" id="280463"/>
    <lineage>
        <taxon>Eukaryota</taxon>
        <taxon>Haptista</taxon>
        <taxon>Haptophyta</taxon>
        <taxon>Prymnesiophyceae</taxon>
        <taxon>Isochrysidales</taxon>
        <taxon>Noelaerhabdaceae</taxon>
        <taxon>Emiliania</taxon>
    </lineage>
</organism>
<feature type="domain" description="Helicase C-terminal" evidence="5">
    <location>
        <begin position="1"/>
        <end position="128"/>
    </location>
</feature>
<dbReference type="InterPro" id="IPR001650">
    <property type="entry name" value="Helicase_C-like"/>
</dbReference>
<evidence type="ECO:0000256" key="3">
    <source>
        <dbReference type="ARBA" id="ARBA00022840"/>
    </source>
</evidence>